<evidence type="ECO:0000313" key="2">
    <source>
        <dbReference type="EMBL" id="RKH05811.1"/>
    </source>
</evidence>
<dbReference type="AlphaFoldDB" id="A0A3A8KNK2"/>
<comment type="caution">
    <text evidence="2">The sequence shown here is derived from an EMBL/GenBank/DDBJ whole genome shotgun (WGS) entry which is preliminary data.</text>
</comment>
<keyword evidence="3" id="KW-1185">Reference proteome</keyword>
<evidence type="ECO:0000256" key="1">
    <source>
        <dbReference type="SAM" id="SignalP"/>
    </source>
</evidence>
<protein>
    <submittedName>
        <fullName evidence="2">Uncharacterized protein</fullName>
    </submittedName>
</protein>
<accession>A0A3A8KNK2</accession>
<feature type="chain" id="PRO_5017362466" evidence="1">
    <location>
        <begin position="26"/>
        <end position="270"/>
    </location>
</feature>
<dbReference type="OrthoDB" id="5507890at2"/>
<keyword evidence="1" id="KW-0732">Signal</keyword>
<reference evidence="3" key="1">
    <citation type="submission" date="2018-09" db="EMBL/GenBank/DDBJ databases">
        <authorList>
            <person name="Livingstone P.G."/>
            <person name="Whitworth D.E."/>
        </authorList>
    </citation>
    <scope>NUCLEOTIDE SEQUENCE [LARGE SCALE GENOMIC DNA]</scope>
    <source>
        <strain evidence="3">CA043D</strain>
    </source>
</reference>
<proteinExistence type="predicted"/>
<sequence length="270" mass="28495">MKQNLKQWLAVVCMGVAGVSATAWADVGTPVDCGTVECEAIREMRSIYSAELGYFGEYDVFTLTLASAGFAPAACPNGSRAPSPGAGWVSGCNFSYKVTGITPHPSPSFTAVAQGVAGTASAGITLQIGTHPVSGRLFWLERQGVRRYVDSAECQSQQSFTCEAQLREARFNMGYIHVVEQSYFAEKDQYSTNLTAIGFVPEGCPNGTRASVPDASWVGGCRFIYKVTLNGTTGFTATAKAVTGATEGTVLTLTQTGQTVVTPSYPASCQ</sequence>
<dbReference type="Proteomes" id="UP000268313">
    <property type="component" value="Unassembled WGS sequence"/>
</dbReference>
<dbReference type="EMBL" id="RAWE01000015">
    <property type="protein sequence ID" value="RKH05811.1"/>
    <property type="molecule type" value="Genomic_DNA"/>
</dbReference>
<organism evidence="2 3">
    <name type="scientific">Corallococcus carmarthensis</name>
    <dbReference type="NCBI Taxonomy" id="2316728"/>
    <lineage>
        <taxon>Bacteria</taxon>
        <taxon>Pseudomonadati</taxon>
        <taxon>Myxococcota</taxon>
        <taxon>Myxococcia</taxon>
        <taxon>Myxococcales</taxon>
        <taxon>Cystobacterineae</taxon>
        <taxon>Myxococcaceae</taxon>
        <taxon>Corallococcus</taxon>
    </lineage>
</organism>
<evidence type="ECO:0000313" key="3">
    <source>
        <dbReference type="Proteomes" id="UP000268313"/>
    </source>
</evidence>
<gene>
    <name evidence="2" type="ORF">D7X32_06880</name>
</gene>
<feature type="signal peptide" evidence="1">
    <location>
        <begin position="1"/>
        <end position="25"/>
    </location>
</feature>
<dbReference type="RefSeq" id="WP_120601700.1">
    <property type="nucleotide sequence ID" value="NZ_RAWE01000015.1"/>
</dbReference>
<name>A0A3A8KNK2_9BACT</name>